<dbReference type="SMART" id="SM00822">
    <property type="entry name" value="PKS_KR"/>
    <property type="match status" value="1"/>
</dbReference>
<evidence type="ECO:0000256" key="3">
    <source>
        <dbReference type="ARBA" id="ARBA00023002"/>
    </source>
</evidence>
<keyword evidence="7" id="KW-1185">Reference proteome</keyword>
<dbReference type="Proteomes" id="UP000664034">
    <property type="component" value="Unassembled WGS sequence"/>
</dbReference>
<dbReference type="RefSeq" id="WP_207365136.1">
    <property type="nucleotide sequence ID" value="NZ_JAFMYV010000006.1"/>
</dbReference>
<comment type="caution">
    <text evidence="6">The sequence shown here is derived from an EMBL/GenBank/DDBJ whole genome shotgun (WGS) entry which is preliminary data.</text>
</comment>
<dbReference type="InterPro" id="IPR002347">
    <property type="entry name" value="SDR_fam"/>
</dbReference>
<dbReference type="Gene3D" id="3.40.50.720">
    <property type="entry name" value="NAD(P)-binding Rossmann-like Domain"/>
    <property type="match status" value="1"/>
</dbReference>
<comment type="similarity">
    <text evidence="1">Belongs to the short-chain dehydrogenases/reductases (SDR) family.</text>
</comment>
<accession>A0A939GJI0</accession>
<dbReference type="EMBL" id="JAFMYV010000006">
    <property type="protein sequence ID" value="MBO0937592.1"/>
    <property type="molecule type" value="Genomic_DNA"/>
</dbReference>
<dbReference type="AlphaFoldDB" id="A0A939GJI0"/>
<dbReference type="SUPFAM" id="SSF51735">
    <property type="entry name" value="NAD(P)-binding Rossmann-fold domains"/>
    <property type="match status" value="1"/>
</dbReference>
<evidence type="ECO:0000259" key="5">
    <source>
        <dbReference type="SMART" id="SM00822"/>
    </source>
</evidence>
<dbReference type="PANTHER" id="PTHR43391:SF14">
    <property type="entry name" value="DEHYDROGENASE_REDUCTASE SDR FAMILY PROTEIN 7-LIKE"/>
    <property type="match status" value="1"/>
</dbReference>
<dbReference type="PRINTS" id="PR00081">
    <property type="entry name" value="GDHRDH"/>
</dbReference>
<evidence type="ECO:0000256" key="2">
    <source>
        <dbReference type="ARBA" id="ARBA00022857"/>
    </source>
</evidence>
<dbReference type="InterPro" id="IPR020904">
    <property type="entry name" value="Sc_DH/Rdtase_CS"/>
</dbReference>
<feature type="region of interest" description="Disordered" evidence="4">
    <location>
        <begin position="1"/>
        <end position="24"/>
    </location>
</feature>
<keyword evidence="2" id="KW-0521">NADP</keyword>
<keyword evidence="3" id="KW-0560">Oxidoreductase</keyword>
<feature type="domain" description="Ketoreductase" evidence="5">
    <location>
        <begin position="31"/>
        <end position="211"/>
    </location>
</feature>
<name>A0A939GJI0_9BACT</name>
<dbReference type="InterPro" id="IPR057326">
    <property type="entry name" value="KR_dom"/>
</dbReference>
<organism evidence="6 7">
    <name type="scientific">Fibrella rubiginis</name>
    <dbReference type="NCBI Taxonomy" id="2817060"/>
    <lineage>
        <taxon>Bacteria</taxon>
        <taxon>Pseudomonadati</taxon>
        <taxon>Bacteroidota</taxon>
        <taxon>Cytophagia</taxon>
        <taxon>Cytophagales</taxon>
        <taxon>Spirosomataceae</taxon>
        <taxon>Fibrella</taxon>
    </lineage>
</organism>
<dbReference type="Pfam" id="PF00106">
    <property type="entry name" value="adh_short"/>
    <property type="match status" value="1"/>
</dbReference>
<gene>
    <name evidence="6" type="ORF">J2I47_13630</name>
</gene>
<evidence type="ECO:0000256" key="4">
    <source>
        <dbReference type="SAM" id="MobiDB-lite"/>
    </source>
</evidence>
<evidence type="ECO:0000256" key="1">
    <source>
        <dbReference type="ARBA" id="ARBA00006484"/>
    </source>
</evidence>
<evidence type="ECO:0000313" key="6">
    <source>
        <dbReference type="EMBL" id="MBO0937592.1"/>
    </source>
</evidence>
<reference evidence="6" key="1">
    <citation type="submission" date="2021-03" db="EMBL/GenBank/DDBJ databases">
        <title>Fibrella sp. HMF5335 genome sequencing and assembly.</title>
        <authorList>
            <person name="Kang H."/>
            <person name="Kim H."/>
            <person name="Bae S."/>
            <person name="Joh K."/>
        </authorList>
    </citation>
    <scope>NUCLEOTIDE SEQUENCE</scope>
    <source>
        <strain evidence="6">HMF5335</strain>
    </source>
</reference>
<protein>
    <submittedName>
        <fullName evidence="6">SDR family NAD(P)-dependent oxidoreductase</fullName>
    </submittedName>
</protein>
<evidence type="ECO:0000313" key="7">
    <source>
        <dbReference type="Proteomes" id="UP000664034"/>
    </source>
</evidence>
<dbReference type="GO" id="GO:0016491">
    <property type="term" value="F:oxidoreductase activity"/>
    <property type="evidence" value="ECO:0007669"/>
    <property type="project" value="UniProtKB-KW"/>
</dbReference>
<dbReference type="PROSITE" id="PS00061">
    <property type="entry name" value="ADH_SHORT"/>
    <property type="match status" value="1"/>
</dbReference>
<sequence>MDTYVNKINTPSTHQPTQISESTSTQPFTGKVFLVTGSESGIGRETARELARQGAAVMLNGLRPDRLLETHRLFAEEGLLVDTCVADVTNWDDCQRLVDTTMLAFGRLDGLITNASVSMRAYFNDLDIDVFRTVCDSNIYGTVYPLKAALPYLKASRGSVTFISSVSALNGLPSGSAYCAGKAAVSNLAHTLRLEWHDTGMHIGVVHIGFTRNDPDKRVFDAGGQPVPIAHRPPNLQMTQPQVAQRIARHIRQRRQITVLTGTGRLNAFMSRYFPHLADRILLWSMRRWPRMYE</sequence>
<dbReference type="InterPro" id="IPR036291">
    <property type="entry name" value="NAD(P)-bd_dom_sf"/>
</dbReference>
<proteinExistence type="inferred from homology"/>
<dbReference type="PANTHER" id="PTHR43391">
    <property type="entry name" value="RETINOL DEHYDROGENASE-RELATED"/>
    <property type="match status" value="1"/>
</dbReference>